<evidence type="ECO:0000256" key="1">
    <source>
        <dbReference type="SAM" id="SignalP"/>
    </source>
</evidence>
<evidence type="ECO:0000313" key="2">
    <source>
        <dbReference type="EMBL" id="ABF43625.1"/>
    </source>
</evidence>
<dbReference type="AlphaFoldDB" id="Q1IHM5"/>
<keyword evidence="1" id="KW-0732">Signal</keyword>
<dbReference type="KEGG" id="aba:Acid345_4625"/>
<dbReference type="HOGENOM" id="CLU_658538_0_0_0"/>
<keyword evidence="3" id="KW-1185">Reference proteome</keyword>
<reference evidence="2 3" key="1">
    <citation type="journal article" date="2009" name="Appl. Environ. Microbiol.">
        <title>Three genomes from the phylum Acidobacteria provide insight into the lifestyles of these microorganisms in soils.</title>
        <authorList>
            <person name="Ward N.L."/>
            <person name="Challacombe J.F."/>
            <person name="Janssen P.H."/>
            <person name="Henrissat B."/>
            <person name="Coutinho P.M."/>
            <person name="Wu M."/>
            <person name="Xie G."/>
            <person name="Haft D.H."/>
            <person name="Sait M."/>
            <person name="Badger J."/>
            <person name="Barabote R.D."/>
            <person name="Bradley B."/>
            <person name="Brettin T.S."/>
            <person name="Brinkac L.M."/>
            <person name="Bruce D."/>
            <person name="Creasy T."/>
            <person name="Daugherty S.C."/>
            <person name="Davidsen T.M."/>
            <person name="DeBoy R.T."/>
            <person name="Detter J.C."/>
            <person name="Dodson R.J."/>
            <person name="Durkin A.S."/>
            <person name="Ganapathy A."/>
            <person name="Gwinn-Giglio M."/>
            <person name="Han C.S."/>
            <person name="Khouri H."/>
            <person name="Kiss H."/>
            <person name="Kothari S.P."/>
            <person name="Madupu R."/>
            <person name="Nelson K.E."/>
            <person name="Nelson W.C."/>
            <person name="Paulsen I."/>
            <person name="Penn K."/>
            <person name="Ren Q."/>
            <person name="Rosovitz M.J."/>
            <person name="Selengut J.D."/>
            <person name="Shrivastava S."/>
            <person name="Sullivan S.A."/>
            <person name="Tapia R."/>
            <person name="Thompson L.S."/>
            <person name="Watkins K.L."/>
            <person name="Yang Q."/>
            <person name="Yu C."/>
            <person name="Zafar N."/>
            <person name="Zhou L."/>
            <person name="Kuske C.R."/>
        </authorList>
    </citation>
    <scope>NUCLEOTIDE SEQUENCE [LARGE SCALE GENOMIC DNA]</scope>
    <source>
        <strain evidence="2 3">Ellin345</strain>
    </source>
</reference>
<organism evidence="2 3">
    <name type="scientific">Koribacter versatilis (strain Ellin345)</name>
    <dbReference type="NCBI Taxonomy" id="204669"/>
    <lineage>
        <taxon>Bacteria</taxon>
        <taxon>Pseudomonadati</taxon>
        <taxon>Acidobacteriota</taxon>
        <taxon>Terriglobia</taxon>
        <taxon>Terriglobales</taxon>
        <taxon>Candidatus Korobacteraceae</taxon>
        <taxon>Candidatus Korobacter</taxon>
    </lineage>
</organism>
<feature type="chain" id="PRO_5004190954" description="PBS lyase HEAT-like repeat protein" evidence="1">
    <location>
        <begin position="20"/>
        <end position="417"/>
    </location>
</feature>
<dbReference type="RefSeq" id="WP_011525422.1">
    <property type="nucleotide sequence ID" value="NC_008009.1"/>
</dbReference>
<gene>
    <name evidence="2" type="ordered locus">Acid345_4625</name>
</gene>
<sequence length="417" mass="45354">MKLRLVPVFVVFIANLAIAADKPKPASAKIEPDFMVIANQVIDEQWPAIVGPVNAPGQVDHIEPGQCIRIGVFASGDDRDRLLASTKIELQLTSAGQTQSMPAEAPAIVKQGKPEGGDFVTQVLGVANIKNPMLSMVSIGVPSAKWCAPRDTGDSSISIAGRASLPDGKSVLLKSQTLAVTTFATARQKFPLDPKNWEDWSQTYYAAPIPSRILPAMRIVGADSRMAHMKNEALFFVEALRKDPVAADDLKQALVREDPAVRLYGAVILKLAGEPMDDLLNALNADERARVAAARLPDPYDLTPDPDLANRMDMLWSIFFATGQRKPVETIVSMLAWRADYDTLGKKLDTGYTPKEITPEVMRGACYSAAGWALNSLSLSSPLVADYIEAIHASPDTQPVIRKELENLTTNPAFRKR</sequence>
<accession>Q1IHM5</accession>
<protein>
    <recommendedName>
        <fullName evidence="4">PBS lyase HEAT-like repeat protein</fullName>
    </recommendedName>
</protein>
<proteinExistence type="predicted"/>
<dbReference type="Proteomes" id="UP000002432">
    <property type="component" value="Chromosome"/>
</dbReference>
<dbReference type="EMBL" id="CP000360">
    <property type="protein sequence ID" value="ABF43625.1"/>
    <property type="molecule type" value="Genomic_DNA"/>
</dbReference>
<dbReference type="OrthoDB" id="345845at2"/>
<name>Q1IHM5_KORVE</name>
<evidence type="ECO:0008006" key="4">
    <source>
        <dbReference type="Google" id="ProtNLM"/>
    </source>
</evidence>
<evidence type="ECO:0000313" key="3">
    <source>
        <dbReference type="Proteomes" id="UP000002432"/>
    </source>
</evidence>
<dbReference type="EnsemblBacteria" id="ABF43625">
    <property type="protein sequence ID" value="ABF43625"/>
    <property type="gene ID" value="Acid345_4625"/>
</dbReference>
<feature type="signal peptide" evidence="1">
    <location>
        <begin position="1"/>
        <end position="19"/>
    </location>
</feature>